<feature type="transmembrane region" description="Helical" evidence="1">
    <location>
        <begin position="20"/>
        <end position="42"/>
    </location>
</feature>
<sequence>MADQEETLKRSPSQEKYGRVQYAIKILFLIVFVGWIFIWIMLPTNTNREKWLPKLGTKINSTYYGTEGASFLIYTSPVLLMSVLGCVYLHIAKKSNDSNLESYNVTKLDVAILKRPILVKGPLGIVSGTQLAFLLMFIALIIWSFATYLHNGFATITPQLAAKDGEKIGLLDVCYGLYYCLLYAMVCTRPDLAQAVSQVCKYMSKPGKQHWEAVKWIFRYLKGTTGLGIMFGSQHSKPSVIGYVDSDYAGDLDDRRSTMGFVFTLVGGSIIWRSSVQSVIAMSTIEAGYMAAGEASKEAMWLMGLVNELGIEQGGVPLHCDSQSAIFLAKNQVYHARTKHN</sequence>
<evidence type="ECO:0000313" key="3">
    <source>
        <dbReference type="Proteomes" id="UP000188354"/>
    </source>
</evidence>
<feature type="transmembrane region" description="Helical" evidence="1">
    <location>
        <begin position="71"/>
        <end position="91"/>
    </location>
</feature>
<evidence type="ECO:0008006" key="4">
    <source>
        <dbReference type="Google" id="ProtNLM"/>
    </source>
</evidence>
<proteinExistence type="predicted"/>
<name>A0A1J7GP08_LUPAN</name>
<organism evidence="2 3">
    <name type="scientific">Lupinus angustifolius</name>
    <name type="common">Narrow-leaved blue lupine</name>
    <dbReference type="NCBI Taxonomy" id="3871"/>
    <lineage>
        <taxon>Eukaryota</taxon>
        <taxon>Viridiplantae</taxon>
        <taxon>Streptophyta</taxon>
        <taxon>Embryophyta</taxon>
        <taxon>Tracheophyta</taxon>
        <taxon>Spermatophyta</taxon>
        <taxon>Magnoliopsida</taxon>
        <taxon>eudicotyledons</taxon>
        <taxon>Gunneridae</taxon>
        <taxon>Pentapetalae</taxon>
        <taxon>rosids</taxon>
        <taxon>fabids</taxon>
        <taxon>Fabales</taxon>
        <taxon>Fabaceae</taxon>
        <taxon>Papilionoideae</taxon>
        <taxon>50 kb inversion clade</taxon>
        <taxon>genistoids sensu lato</taxon>
        <taxon>core genistoids</taxon>
        <taxon>Genisteae</taxon>
        <taxon>Lupinus</taxon>
    </lineage>
</organism>
<dbReference type="AlphaFoldDB" id="A0A1J7GP08"/>
<dbReference type="PANTHER" id="PTHR11439:SF491">
    <property type="entry name" value="INTEGRASE CATALYTIC DOMAIN-CONTAINING PROTEIN"/>
    <property type="match status" value="1"/>
</dbReference>
<dbReference type="Proteomes" id="UP000188354">
    <property type="component" value="Unassembled WGS sequence"/>
</dbReference>
<keyword evidence="1" id="KW-0812">Transmembrane</keyword>
<keyword evidence="1" id="KW-0472">Membrane</keyword>
<feature type="transmembrane region" description="Helical" evidence="1">
    <location>
        <begin position="123"/>
        <end position="148"/>
    </location>
</feature>
<accession>A0A1J7GP08</accession>
<evidence type="ECO:0000313" key="2">
    <source>
        <dbReference type="EMBL" id="OIV89834.1"/>
    </source>
</evidence>
<feature type="transmembrane region" description="Helical" evidence="1">
    <location>
        <begin position="168"/>
        <end position="186"/>
    </location>
</feature>
<dbReference type="CDD" id="cd09272">
    <property type="entry name" value="RNase_HI_RT_Ty1"/>
    <property type="match status" value="1"/>
</dbReference>
<gene>
    <name evidence="2" type="ORF">TanjilG_28396</name>
</gene>
<keyword evidence="3" id="KW-1185">Reference proteome</keyword>
<reference evidence="2 3" key="1">
    <citation type="journal article" date="2017" name="Plant Biotechnol. J.">
        <title>A comprehensive draft genome sequence for lupin (Lupinus angustifolius), an emerging health food: insights into plant-microbe interactions and legume evolution.</title>
        <authorList>
            <person name="Hane J.K."/>
            <person name="Ming Y."/>
            <person name="Kamphuis L.G."/>
            <person name="Nelson M.N."/>
            <person name="Garg G."/>
            <person name="Atkins C.A."/>
            <person name="Bayer P.E."/>
            <person name="Bravo A."/>
            <person name="Bringans S."/>
            <person name="Cannon S."/>
            <person name="Edwards D."/>
            <person name="Foley R."/>
            <person name="Gao L.L."/>
            <person name="Harrison M.J."/>
            <person name="Huang W."/>
            <person name="Hurgobin B."/>
            <person name="Li S."/>
            <person name="Liu C.W."/>
            <person name="McGrath A."/>
            <person name="Morahan G."/>
            <person name="Murray J."/>
            <person name="Weller J."/>
            <person name="Jian J."/>
            <person name="Singh K.B."/>
        </authorList>
    </citation>
    <scope>NUCLEOTIDE SEQUENCE [LARGE SCALE GENOMIC DNA]</scope>
    <source>
        <strain evidence="3">cv. Tanjil</strain>
        <tissue evidence="2">Whole plant</tissue>
    </source>
</reference>
<dbReference type="EMBL" id="KV862235">
    <property type="protein sequence ID" value="OIV89834.1"/>
    <property type="molecule type" value="Genomic_DNA"/>
</dbReference>
<dbReference type="Gramene" id="OIV89834">
    <property type="protein sequence ID" value="OIV89834"/>
    <property type="gene ID" value="TanjilG_28396"/>
</dbReference>
<dbReference type="PANTHER" id="PTHR11439">
    <property type="entry name" value="GAG-POL-RELATED RETROTRANSPOSON"/>
    <property type="match status" value="1"/>
</dbReference>
<dbReference type="STRING" id="3871.A0A1J7GP08"/>
<evidence type="ECO:0000256" key="1">
    <source>
        <dbReference type="SAM" id="Phobius"/>
    </source>
</evidence>
<protein>
    <recommendedName>
        <fullName evidence="4">Reverse transcriptase Ty1/copia-type domain-containing protein</fullName>
    </recommendedName>
</protein>
<keyword evidence="1" id="KW-1133">Transmembrane helix</keyword>